<sequence length="253" mass="27207">MAGNVTKTPPARLVGLQSTKPRLKNAASREVDMTARETAPPCPRGHTAGTHPAARKNRRRETPSRSGQSSGPAELENTKKLGEDALHSAPSSHTSKLAPQHGGASQQCGREDEQHGDRNGCAARKLARREGKPAPHGREPAETAVRNLRKHLHLKNKNLASSSSTSTPPRPPPPRRRQPRLAMVSRNRDTDKVRSGNCTETLGPSGSGTDKRPQRTTKVARRDFPGRLRGRTPSSGREEATATQRPSQGDGGG</sequence>
<accession>A0ACB7RXU8</accession>
<evidence type="ECO:0000313" key="2">
    <source>
        <dbReference type="Proteomes" id="UP000821845"/>
    </source>
</evidence>
<proteinExistence type="predicted"/>
<keyword evidence="2" id="KW-1185">Reference proteome</keyword>
<dbReference type="EMBL" id="CM023487">
    <property type="protein sequence ID" value="KAH6925717.1"/>
    <property type="molecule type" value="Genomic_DNA"/>
</dbReference>
<gene>
    <name evidence="1" type="ORF">HPB50_008902</name>
</gene>
<dbReference type="Proteomes" id="UP000821845">
    <property type="component" value="Chromosome 7"/>
</dbReference>
<protein>
    <submittedName>
        <fullName evidence="1">Uncharacterized protein</fullName>
    </submittedName>
</protein>
<comment type="caution">
    <text evidence="1">The sequence shown here is derived from an EMBL/GenBank/DDBJ whole genome shotgun (WGS) entry which is preliminary data.</text>
</comment>
<reference evidence="1" key="1">
    <citation type="submission" date="2020-05" db="EMBL/GenBank/DDBJ databases">
        <title>Large-scale comparative analyses of tick genomes elucidate their genetic diversity and vector capacities.</title>
        <authorList>
            <person name="Jia N."/>
            <person name="Wang J."/>
            <person name="Shi W."/>
            <person name="Du L."/>
            <person name="Sun Y."/>
            <person name="Zhan W."/>
            <person name="Jiang J."/>
            <person name="Wang Q."/>
            <person name="Zhang B."/>
            <person name="Ji P."/>
            <person name="Sakyi L.B."/>
            <person name="Cui X."/>
            <person name="Yuan T."/>
            <person name="Jiang B."/>
            <person name="Yang W."/>
            <person name="Lam T.T.-Y."/>
            <person name="Chang Q."/>
            <person name="Ding S."/>
            <person name="Wang X."/>
            <person name="Zhu J."/>
            <person name="Ruan X."/>
            <person name="Zhao L."/>
            <person name="Wei J."/>
            <person name="Que T."/>
            <person name="Du C."/>
            <person name="Cheng J."/>
            <person name="Dai P."/>
            <person name="Han X."/>
            <person name="Huang E."/>
            <person name="Gao Y."/>
            <person name="Liu J."/>
            <person name="Shao H."/>
            <person name="Ye R."/>
            <person name="Li L."/>
            <person name="Wei W."/>
            <person name="Wang X."/>
            <person name="Wang C."/>
            <person name="Yang T."/>
            <person name="Huo Q."/>
            <person name="Li W."/>
            <person name="Guo W."/>
            <person name="Chen H."/>
            <person name="Zhou L."/>
            <person name="Ni X."/>
            <person name="Tian J."/>
            <person name="Zhou Y."/>
            <person name="Sheng Y."/>
            <person name="Liu T."/>
            <person name="Pan Y."/>
            <person name="Xia L."/>
            <person name="Li J."/>
            <person name="Zhao F."/>
            <person name="Cao W."/>
        </authorList>
    </citation>
    <scope>NUCLEOTIDE SEQUENCE</scope>
    <source>
        <strain evidence="1">Hyas-2018</strain>
    </source>
</reference>
<evidence type="ECO:0000313" key="1">
    <source>
        <dbReference type="EMBL" id="KAH6925717.1"/>
    </source>
</evidence>
<organism evidence="1 2">
    <name type="scientific">Hyalomma asiaticum</name>
    <name type="common">Tick</name>
    <dbReference type="NCBI Taxonomy" id="266040"/>
    <lineage>
        <taxon>Eukaryota</taxon>
        <taxon>Metazoa</taxon>
        <taxon>Ecdysozoa</taxon>
        <taxon>Arthropoda</taxon>
        <taxon>Chelicerata</taxon>
        <taxon>Arachnida</taxon>
        <taxon>Acari</taxon>
        <taxon>Parasitiformes</taxon>
        <taxon>Ixodida</taxon>
        <taxon>Ixodoidea</taxon>
        <taxon>Ixodidae</taxon>
        <taxon>Hyalomminae</taxon>
        <taxon>Hyalomma</taxon>
    </lineage>
</organism>
<name>A0ACB7RXU8_HYAAI</name>